<dbReference type="EC" id="3.1.-.-" evidence="5"/>
<evidence type="ECO:0000313" key="8">
    <source>
        <dbReference type="Proteomes" id="UP001156682"/>
    </source>
</evidence>
<dbReference type="PANTHER" id="PTHR33317:SF4">
    <property type="entry name" value="POLYNUCLEOTIDYL TRANSFERASE, RIBONUCLEASE H-LIKE SUPERFAMILY PROTEIN"/>
    <property type="match status" value="1"/>
</dbReference>
<keyword evidence="2 5" id="KW-0690">Ribosome biogenesis</keyword>
<dbReference type="NCBIfam" id="TIGR00250">
    <property type="entry name" value="RNAse_H_YqgF"/>
    <property type="match status" value="1"/>
</dbReference>
<proteinExistence type="inferred from homology"/>
<evidence type="ECO:0000313" key="7">
    <source>
        <dbReference type="EMBL" id="GLR64880.1"/>
    </source>
</evidence>
<dbReference type="InterPro" id="IPR005227">
    <property type="entry name" value="YqgF"/>
</dbReference>
<comment type="similarity">
    <text evidence="5">Belongs to the YqgF HJR family.</text>
</comment>
<keyword evidence="1 5" id="KW-0963">Cytoplasm</keyword>
<dbReference type="InterPro" id="IPR006641">
    <property type="entry name" value="YqgF/RNaseH-like_dom"/>
</dbReference>
<comment type="function">
    <text evidence="5">Could be a nuclease involved in processing of the 5'-end of pre-16S rRNA.</text>
</comment>
<dbReference type="SMART" id="SM00732">
    <property type="entry name" value="YqgFc"/>
    <property type="match status" value="1"/>
</dbReference>
<gene>
    <name evidence="7" type="ORF">GCM10007878_23180</name>
</gene>
<dbReference type="Gene3D" id="3.30.420.140">
    <property type="entry name" value="YqgF/RNase H-like domain"/>
    <property type="match status" value="1"/>
</dbReference>
<dbReference type="PANTHER" id="PTHR33317">
    <property type="entry name" value="POLYNUCLEOTIDYL TRANSFERASE, RIBONUCLEASE H-LIKE SUPERFAMILY PROTEIN"/>
    <property type="match status" value="1"/>
</dbReference>
<evidence type="ECO:0000256" key="4">
    <source>
        <dbReference type="ARBA" id="ARBA00022801"/>
    </source>
</evidence>
<reference evidence="8" key="1">
    <citation type="journal article" date="2019" name="Int. J. Syst. Evol. Microbiol.">
        <title>The Global Catalogue of Microorganisms (GCM) 10K type strain sequencing project: providing services to taxonomists for standard genome sequencing and annotation.</title>
        <authorList>
            <consortium name="The Broad Institute Genomics Platform"/>
            <consortium name="The Broad Institute Genome Sequencing Center for Infectious Disease"/>
            <person name="Wu L."/>
            <person name="Ma J."/>
        </authorList>
    </citation>
    <scope>NUCLEOTIDE SEQUENCE [LARGE SCALE GENOMIC DNA]</scope>
    <source>
        <strain evidence="8">NBRC 100033</strain>
    </source>
</reference>
<evidence type="ECO:0000256" key="3">
    <source>
        <dbReference type="ARBA" id="ARBA00022722"/>
    </source>
</evidence>
<dbReference type="InterPro" id="IPR037027">
    <property type="entry name" value="YqgF/RNaseH-like_dom_sf"/>
</dbReference>
<evidence type="ECO:0000256" key="1">
    <source>
        <dbReference type="ARBA" id="ARBA00022490"/>
    </source>
</evidence>
<evidence type="ECO:0000256" key="2">
    <source>
        <dbReference type="ARBA" id="ARBA00022517"/>
    </source>
</evidence>
<protein>
    <recommendedName>
        <fullName evidence="5">Putative pre-16S rRNA nuclease</fullName>
        <ecNumber evidence="5">3.1.-.-</ecNumber>
    </recommendedName>
</protein>
<accession>A0ABQ6A448</accession>
<dbReference type="Proteomes" id="UP001156682">
    <property type="component" value="Unassembled WGS sequence"/>
</dbReference>
<dbReference type="Pfam" id="PF03652">
    <property type="entry name" value="RuvX"/>
    <property type="match status" value="1"/>
</dbReference>
<keyword evidence="8" id="KW-1185">Reference proteome</keyword>
<comment type="caution">
    <text evidence="7">The sequence shown here is derived from an EMBL/GenBank/DDBJ whole genome shotgun (WGS) entry which is preliminary data.</text>
</comment>
<evidence type="ECO:0000256" key="5">
    <source>
        <dbReference type="HAMAP-Rule" id="MF_00651"/>
    </source>
</evidence>
<dbReference type="RefSeq" id="WP_051610294.1">
    <property type="nucleotide sequence ID" value="NZ_BSOR01000039.1"/>
</dbReference>
<dbReference type="HAMAP" id="MF_00651">
    <property type="entry name" value="Nuclease_YqgF"/>
    <property type="match status" value="1"/>
</dbReference>
<dbReference type="CDD" id="cd16964">
    <property type="entry name" value="YqgF"/>
    <property type="match status" value="1"/>
</dbReference>
<sequence length="162" mass="18109">MPNIAKPRLIMAFDFGSKRHGAALGNELTRTVNPLTEIPAKEGIPAWQILDALIKEWQPDAFVVGLPLDEALQETPLSQRARKFAKRLFGRYGKACYGMNERGSTRVAKEIVKRQGGHKGNFREDPVDRLAAAVILEEWLELDPQGNSDYLKQIAGPDFIKP</sequence>
<keyword evidence="3 5" id="KW-0540">Nuclease</keyword>
<organism evidence="7 8">
    <name type="scientific">Marinospirillum insulare</name>
    <dbReference type="NCBI Taxonomy" id="217169"/>
    <lineage>
        <taxon>Bacteria</taxon>
        <taxon>Pseudomonadati</taxon>
        <taxon>Pseudomonadota</taxon>
        <taxon>Gammaproteobacteria</taxon>
        <taxon>Oceanospirillales</taxon>
        <taxon>Oceanospirillaceae</taxon>
        <taxon>Marinospirillum</taxon>
    </lineage>
</organism>
<dbReference type="SUPFAM" id="SSF53098">
    <property type="entry name" value="Ribonuclease H-like"/>
    <property type="match status" value="1"/>
</dbReference>
<keyword evidence="4 5" id="KW-0378">Hydrolase</keyword>
<comment type="subcellular location">
    <subcellularLocation>
        <location evidence="5">Cytoplasm</location>
    </subcellularLocation>
</comment>
<feature type="domain" description="YqgF/RNase H-like" evidence="6">
    <location>
        <begin position="8"/>
        <end position="108"/>
    </location>
</feature>
<dbReference type="InterPro" id="IPR012337">
    <property type="entry name" value="RNaseH-like_sf"/>
</dbReference>
<dbReference type="EMBL" id="BSOR01000039">
    <property type="protein sequence ID" value="GLR64880.1"/>
    <property type="molecule type" value="Genomic_DNA"/>
</dbReference>
<name>A0ABQ6A448_9GAMM</name>
<evidence type="ECO:0000259" key="6">
    <source>
        <dbReference type="SMART" id="SM00732"/>
    </source>
</evidence>